<dbReference type="HOGENOM" id="CLU_3389863_0_0_9"/>
<dbReference type="AlphaFoldDB" id="A0A078M133"/>
<accession>A0A078M133</accession>
<dbReference type="Proteomes" id="UP000044136">
    <property type="component" value="Unassembled WGS sequence"/>
</dbReference>
<dbReference type="STRING" id="1461582.BN1048_00722"/>
<dbReference type="EMBL" id="CCSE01000001">
    <property type="protein sequence ID" value="CDZ99915.1"/>
    <property type="molecule type" value="Genomic_DNA"/>
</dbReference>
<protein>
    <submittedName>
        <fullName evidence="1">Uncharacterized protein</fullName>
    </submittedName>
</protein>
<name>A0A078M133_9STAP</name>
<sequence>MLFLMILSIVITVIIGFVVFTETDTEDPEIIE</sequence>
<reference evidence="1 2" key="1">
    <citation type="submission" date="2014-07" db="EMBL/GenBank/DDBJ databases">
        <authorList>
            <person name="Urmite Genomes Urmite Genomes"/>
        </authorList>
    </citation>
    <scope>NUCLEOTIDE SEQUENCE [LARGE SCALE GENOMIC DNA]</scope>
    <source>
        <strain evidence="1 2">13MG44_air</strain>
    </source>
</reference>
<proteinExistence type="predicted"/>
<gene>
    <name evidence="1" type="ORF">BN1048_00722</name>
</gene>
<evidence type="ECO:0000313" key="2">
    <source>
        <dbReference type="Proteomes" id="UP000044136"/>
    </source>
</evidence>
<organism evidence="1 2">
    <name type="scientific">Jeotgalicoccus saudimassiliensis</name>
    <dbReference type="NCBI Taxonomy" id="1461582"/>
    <lineage>
        <taxon>Bacteria</taxon>
        <taxon>Bacillati</taxon>
        <taxon>Bacillota</taxon>
        <taxon>Bacilli</taxon>
        <taxon>Bacillales</taxon>
        <taxon>Staphylococcaceae</taxon>
        <taxon>Jeotgalicoccus</taxon>
    </lineage>
</organism>
<keyword evidence="2" id="KW-1185">Reference proteome</keyword>
<evidence type="ECO:0000313" key="1">
    <source>
        <dbReference type="EMBL" id="CDZ99915.1"/>
    </source>
</evidence>